<proteinExistence type="predicted"/>
<organism evidence="2 3">
    <name type="scientific">Haemophilus sputorum</name>
    <dbReference type="NCBI Taxonomy" id="1078480"/>
    <lineage>
        <taxon>Bacteria</taxon>
        <taxon>Pseudomonadati</taxon>
        <taxon>Pseudomonadota</taxon>
        <taxon>Gammaproteobacteria</taxon>
        <taxon>Pasteurellales</taxon>
        <taxon>Pasteurellaceae</taxon>
        <taxon>Haemophilus</taxon>
    </lineage>
</organism>
<dbReference type="EMBL" id="QEPN01000004">
    <property type="protein sequence ID" value="RDE71873.1"/>
    <property type="molecule type" value="Genomic_DNA"/>
</dbReference>
<protein>
    <recommendedName>
        <fullName evidence="4">Lipoprotein</fullName>
    </recommendedName>
</protein>
<evidence type="ECO:0000313" key="2">
    <source>
        <dbReference type="EMBL" id="RDE71873.1"/>
    </source>
</evidence>
<feature type="chain" id="PRO_5016811469" description="Lipoprotein" evidence="1">
    <location>
        <begin position="18"/>
        <end position="284"/>
    </location>
</feature>
<accession>A0A369YEU4</accession>
<feature type="signal peptide" evidence="1">
    <location>
        <begin position="1"/>
        <end position="17"/>
    </location>
</feature>
<gene>
    <name evidence="2" type="ORF">DPV93_05975</name>
</gene>
<dbReference type="Proteomes" id="UP000253872">
    <property type="component" value="Unassembled WGS sequence"/>
</dbReference>
<reference evidence="2 3" key="1">
    <citation type="submission" date="2018-05" db="EMBL/GenBank/DDBJ databases">
        <title>Draft Genome Sequences for a Diverse set of 7 Haemophilus Species.</title>
        <authorList>
            <person name="Nichols M."/>
            <person name="Topaz N."/>
            <person name="Wang X."/>
            <person name="Wang X."/>
            <person name="Boxrud D."/>
        </authorList>
    </citation>
    <scope>NUCLEOTIDE SEQUENCE [LARGE SCALE GENOMIC DNA]</scope>
    <source>
        <strain evidence="2 3">C2002001239</strain>
    </source>
</reference>
<evidence type="ECO:0000313" key="3">
    <source>
        <dbReference type="Proteomes" id="UP000253872"/>
    </source>
</evidence>
<dbReference type="STRING" id="1035839.GCA_000238795_00956"/>
<dbReference type="RefSeq" id="WP_111402950.1">
    <property type="nucleotide sequence ID" value="NZ_QEPN01000004.1"/>
</dbReference>
<comment type="caution">
    <text evidence="2">The sequence shown here is derived from an EMBL/GenBank/DDBJ whole genome shotgun (WGS) entry which is preliminary data.</text>
</comment>
<dbReference type="AlphaFoldDB" id="A0A369YEU4"/>
<evidence type="ECO:0008006" key="4">
    <source>
        <dbReference type="Google" id="ProtNLM"/>
    </source>
</evidence>
<dbReference type="PROSITE" id="PS51257">
    <property type="entry name" value="PROKAR_LIPOPROTEIN"/>
    <property type="match status" value="1"/>
</dbReference>
<evidence type="ECO:0000256" key="1">
    <source>
        <dbReference type="SAM" id="SignalP"/>
    </source>
</evidence>
<sequence length="284" mass="32370">MKKPLLMLSTTAIVAFAVSGCNETLDPISTVQSYVTEHNGKEITYAELLVQSGRCNNPTWSQESNEITWQRGGDVSDSIKVNVVCHSKTNLQLRQRFASELSRLDEIAKKVIPAEEFEKVRKQYEDRKSDKTPAYNEARLRELVTTFCHFPDPTTELTQFISEVSWPRGGACSLTEEQKKAFETEFAFKYGSAESILWPFYEEKGVELAKNFDVEKVENAKQFDVEEKVTFTVQYRKKSARKFNKKYSASVGGNFYELSINGKVKNQQSHPNVLSVFTSPIAWN</sequence>
<keyword evidence="1" id="KW-0732">Signal</keyword>
<name>A0A369YEU4_9PAST</name>